<comment type="similarity">
    <text evidence="2">Belongs to the HMGN family.</text>
</comment>
<dbReference type="GO" id="GO:0031492">
    <property type="term" value="F:nucleosomal DNA binding"/>
    <property type="evidence" value="ECO:0007669"/>
    <property type="project" value="InterPro"/>
</dbReference>
<dbReference type="PRINTS" id="PR00925">
    <property type="entry name" value="NONHISHMG17"/>
</dbReference>
<evidence type="ECO:0000256" key="2">
    <source>
        <dbReference type="ARBA" id="ARBA00007696"/>
    </source>
</evidence>
<dbReference type="AlphaFoldDB" id="A0A8C9QAL4"/>
<keyword evidence="3" id="KW-0238">DNA-binding</keyword>
<dbReference type="Ensembl" id="ENSSDAT00000026179.1">
    <property type="protein sequence ID" value="ENSSDAP00000022899.1"/>
    <property type="gene ID" value="ENSSDAG00000020827.1"/>
</dbReference>
<keyword evidence="6" id="KW-1185">Reference proteome</keyword>
<reference evidence="5" key="1">
    <citation type="submission" date="2025-08" db="UniProtKB">
        <authorList>
            <consortium name="Ensembl"/>
        </authorList>
    </citation>
    <scope>IDENTIFICATION</scope>
</reference>
<organism evidence="5 6">
    <name type="scientific">Spermophilus dauricus</name>
    <name type="common">Daurian ground squirrel</name>
    <dbReference type="NCBI Taxonomy" id="99837"/>
    <lineage>
        <taxon>Eukaryota</taxon>
        <taxon>Metazoa</taxon>
        <taxon>Chordata</taxon>
        <taxon>Craniata</taxon>
        <taxon>Vertebrata</taxon>
        <taxon>Euteleostomi</taxon>
        <taxon>Mammalia</taxon>
        <taxon>Eutheria</taxon>
        <taxon>Euarchontoglires</taxon>
        <taxon>Glires</taxon>
        <taxon>Rodentia</taxon>
        <taxon>Sciuromorpha</taxon>
        <taxon>Sciuridae</taxon>
        <taxon>Xerinae</taxon>
        <taxon>Marmotini</taxon>
        <taxon>Spermophilus</taxon>
    </lineage>
</organism>
<evidence type="ECO:0000256" key="4">
    <source>
        <dbReference type="ARBA" id="ARBA00023242"/>
    </source>
</evidence>
<dbReference type="Proteomes" id="UP000694422">
    <property type="component" value="Unplaced"/>
</dbReference>
<protein>
    <submittedName>
        <fullName evidence="5">Uncharacterized protein</fullName>
    </submittedName>
</protein>
<dbReference type="InterPro" id="IPR000079">
    <property type="entry name" value="HMGN_fam"/>
</dbReference>
<dbReference type="GO" id="GO:0006325">
    <property type="term" value="P:chromatin organization"/>
    <property type="evidence" value="ECO:0007669"/>
    <property type="project" value="TreeGrafter"/>
</dbReference>
<dbReference type="PANTHER" id="PTHR23087:SF12">
    <property type="entry name" value="NON-HISTONE CHROMOSOMAL PROTEIN HMG-14"/>
    <property type="match status" value="1"/>
</dbReference>
<name>A0A8C9QAL4_SPEDA</name>
<reference evidence="5" key="2">
    <citation type="submission" date="2025-09" db="UniProtKB">
        <authorList>
            <consortium name="Ensembl"/>
        </authorList>
    </citation>
    <scope>IDENTIFICATION</scope>
</reference>
<evidence type="ECO:0000256" key="3">
    <source>
        <dbReference type="ARBA" id="ARBA00023125"/>
    </source>
</evidence>
<accession>A0A8C9QAL4</accession>
<evidence type="ECO:0000256" key="1">
    <source>
        <dbReference type="ARBA" id="ARBA00004123"/>
    </source>
</evidence>
<dbReference type="Pfam" id="PF01101">
    <property type="entry name" value="HMG14_17"/>
    <property type="match status" value="1"/>
</dbReference>
<comment type="subcellular location">
    <subcellularLocation>
        <location evidence="1">Nucleus</location>
    </subcellularLocation>
</comment>
<keyword evidence="4" id="KW-0539">Nucleus</keyword>
<evidence type="ECO:0000313" key="5">
    <source>
        <dbReference type="Ensembl" id="ENSSDAP00000022899.1"/>
    </source>
</evidence>
<dbReference type="SMART" id="SM00527">
    <property type="entry name" value="HMG17"/>
    <property type="match status" value="1"/>
</dbReference>
<proteinExistence type="inferred from homology"/>
<dbReference type="GO" id="GO:0000785">
    <property type="term" value="C:chromatin"/>
    <property type="evidence" value="ECO:0007669"/>
    <property type="project" value="InterPro"/>
</dbReference>
<evidence type="ECO:0000313" key="6">
    <source>
        <dbReference type="Proteomes" id="UP000694422"/>
    </source>
</evidence>
<dbReference type="PANTHER" id="PTHR23087">
    <property type="entry name" value="NONHISTONE CHROMOSOMAL PROTEIN HMG"/>
    <property type="match status" value="1"/>
</dbReference>
<sequence length="61" mass="6864">MPKRKVTWAKGDVKEEVRETGELSAKPVPAKVEMKPQKVAEKDKCLDEKVQTKAKRGENGK</sequence>
<dbReference type="GO" id="GO:0005634">
    <property type="term" value="C:nucleus"/>
    <property type="evidence" value="ECO:0007669"/>
    <property type="project" value="UniProtKB-SubCell"/>
</dbReference>